<dbReference type="GO" id="GO:0004672">
    <property type="term" value="F:protein kinase activity"/>
    <property type="evidence" value="ECO:0007669"/>
    <property type="project" value="InterPro"/>
</dbReference>
<feature type="domain" description="Protein kinase" evidence="1">
    <location>
        <begin position="4"/>
        <end position="161"/>
    </location>
</feature>
<reference evidence="2" key="1">
    <citation type="submission" date="2025-08" db="UniProtKB">
        <authorList>
            <consortium name="Ensembl"/>
        </authorList>
    </citation>
    <scope>IDENTIFICATION</scope>
</reference>
<dbReference type="SUPFAM" id="SSF56112">
    <property type="entry name" value="Protein kinase-like (PK-like)"/>
    <property type="match status" value="1"/>
</dbReference>
<dbReference type="Pfam" id="PF00069">
    <property type="entry name" value="Pkinase"/>
    <property type="match status" value="1"/>
</dbReference>
<dbReference type="InterPro" id="IPR000719">
    <property type="entry name" value="Prot_kinase_dom"/>
</dbReference>
<dbReference type="Gene3D" id="1.10.510.10">
    <property type="entry name" value="Transferase(Phosphotransferase) domain 1"/>
    <property type="match status" value="1"/>
</dbReference>
<dbReference type="OrthoDB" id="248923at2759"/>
<dbReference type="GeneTree" id="ENSGT00940000159738"/>
<dbReference type="AlphaFoldDB" id="A0A8C6YMX2"/>
<evidence type="ECO:0000313" key="2">
    <source>
        <dbReference type="Ensembl" id="ENSNNAP00000029742.1"/>
    </source>
</evidence>
<name>A0A8C6YMX2_NAJNA</name>
<dbReference type="PANTHER" id="PTHR44984">
    <property type="entry name" value="SERINE/THREONINE-PROTEIN KINASE NEK3"/>
    <property type="match status" value="1"/>
</dbReference>
<keyword evidence="3" id="KW-1185">Reference proteome</keyword>
<dbReference type="Proteomes" id="UP000694559">
    <property type="component" value="Unplaced"/>
</dbReference>
<dbReference type="PANTHER" id="PTHR44984:SF1">
    <property type="entry name" value="SERINE_THREONINE-PROTEIN KINASE NEK3"/>
    <property type="match status" value="1"/>
</dbReference>
<accession>A0A8C6YMX2</accession>
<dbReference type="GO" id="GO:0005524">
    <property type="term" value="F:ATP binding"/>
    <property type="evidence" value="ECO:0007669"/>
    <property type="project" value="InterPro"/>
</dbReference>
<reference evidence="2" key="2">
    <citation type="submission" date="2025-09" db="UniProtKB">
        <authorList>
            <consortium name="Ensembl"/>
        </authorList>
    </citation>
    <scope>IDENTIFICATION</scope>
</reference>
<evidence type="ECO:0000259" key="1">
    <source>
        <dbReference type="PROSITE" id="PS50011"/>
    </source>
</evidence>
<dbReference type="InterPro" id="IPR011009">
    <property type="entry name" value="Kinase-like_dom_sf"/>
</dbReference>
<dbReference type="SMART" id="SM00220">
    <property type="entry name" value="S_TKc"/>
    <property type="match status" value="1"/>
</dbReference>
<dbReference type="Ensembl" id="ENSNNAT00000031205.1">
    <property type="protein sequence ID" value="ENSNNAP00000029742.1"/>
    <property type="gene ID" value="ENSNNAG00000019066.1"/>
</dbReference>
<dbReference type="Gene3D" id="3.30.200.20">
    <property type="entry name" value="Phosphorylase Kinase, domain 1"/>
    <property type="match status" value="1"/>
</dbReference>
<proteinExistence type="predicted"/>
<dbReference type="PROSITE" id="PS50011">
    <property type="entry name" value="PROTEIN_KINASE_DOM"/>
    <property type="match status" value="1"/>
</dbReference>
<sequence length="161" mass="18454">MENYNVLMVLGEGSFDRVLLVHNKSTSQKYAMKEIKCPKSVFNIEKTWNESIILAKTIHPNIVIYAVSFEADGLSHIVMDYCDGRDLLQKISKENIKFQKEKLFPENMILKGLAQMCLENVFLTQNGKMKLEDFESAVLLKCPMAYICSFVGNPYYTPPEI</sequence>
<protein>
    <recommendedName>
        <fullName evidence="1">Protein kinase domain-containing protein</fullName>
    </recommendedName>
</protein>
<organism evidence="2 3">
    <name type="scientific">Naja naja</name>
    <name type="common">Indian cobra</name>
    <dbReference type="NCBI Taxonomy" id="35670"/>
    <lineage>
        <taxon>Eukaryota</taxon>
        <taxon>Metazoa</taxon>
        <taxon>Chordata</taxon>
        <taxon>Craniata</taxon>
        <taxon>Vertebrata</taxon>
        <taxon>Euteleostomi</taxon>
        <taxon>Lepidosauria</taxon>
        <taxon>Squamata</taxon>
        <taxon>Bifurcata</taxon>
        <taxon>Unidentata</taxon>
        <taxon>Episquamata</taxon>
        <taxon>Toxicofera</taxon>
        <taxon>Serpentes</taxon>
        <taxon>Colubroidea</taxon>
        <taxon>Elapidae</taxon>
        <taxon>Elapinae</taxon>
        <taxon>Naja</taxon>
    </lineage>
</organism>
<evidence type="ECO:0000313" key="3">
    <source>
        <dbReference type="Proteomes" id="UP000694559"/>
    </source>
</evidence>